<proteinExistence type="predicted"/>
<dbReference type="InterPro" id="IPR038305">
    <property type="entry name" value="HeLo_sf"/>
</dbReference>
<dbReference type="Gene3D" id="1.20.120.1020">
    <property type="entry name" value="Prion-inhibition and propagation, HeLo domain"/>
    <property type="match status" value="1"/>
</dbReference>
<organism evidence="2 3">
    <name type="scientific">Diplodia seriata</name>
    <dbReference type="NCBI Taxonomy" id="420778"/>
    <lineage>
        <taxon>Eukaryota</taxon>
        <taxon>Fungi</taxon>
        <taxon>Dikarya</taxon>
        <taxon>Ascomycota</taxon>
        <taxon>Pezizomycotina</taxon>
        <taxon>Dothideomycetes</taxon>
        <taxon>Dothideomycetes incertae sedis</taxon>
        <taxon>Botryosphaeriales</taxon>
        <taxon>Botryosphaeriaceae</taxon>
        <taxon>Diplodia</taxon>
    </lineage>
</organism>
<dbReference type="InterPro" id="IPR011009">
    <property type="entry name" value="Kinase-like_dom_sf"/>
</dbReference>
<dbReference type="GeneID" id="92012500"/>
<comment type="caution">
    <text evidence="2">The sequence shown here is derived from an EMBL/GenBank/DDBJ whole genome shotgun (WGS) entry which is preliminary data.</text>
</comment>
<dbReference type="Proteomes" id="UP001430584">
    <property type="component" value="Unassembled WGS sequence"/>
</dbReference>
<protein>
    <recommendedName>
        <fullName evidence="1">Prion-inhibition and propagation HeLo domain-containing protein</fullName>
    </recommendedName>
</protein>
<dbReference type="Gene3D" id="1.10.510.10">
    <property type="entry name" value="Transferase(Phosphotransferase) domain 1"/>
    <property type="match status" value="1"/>
</dbReference>
<dbReference type="InterPro" id="IPR029498">
    <property type="entry name" value="HeLo_dom"/>
</dbReference>
<evidence type="ECO:0000313" key="2">
    <source>
        <dbReference type="EMBL" id="KAL0257601.1"/>
    </source>
</evidence>
<gene>
    <name evidence="2" type="ORF">SLS55_008415</name>
</gene>
<dbReference type="Pfam" id="PF14479">
    <property type="entry name" value="HeLo"/>
    <property type="match status" value="1"/>
</dbReference>
<feature type="domain" description="Prion-inhibition and propagation HeLo" evidence="1">
    <location>
        <begin position="4"/>
        <end position="174"/>
    </location>
</feature>
<dbReference type="PANTHER" id="PTHR37542">
    <property type="entry name" value="HELO DOMAIN-CONTAINING PROTEIN-RELATED"/>
    <property type="match status" value="1"/>
</dbReference>
<dbReference type="PANTHER" id="PTHR37542:SF3">
    <property type="entry name" value="PRION-INHIBITION AND PROPAGATION HELO DOMAIN-CONTAINING PROTEIN"/>
    <property type="match status" value="1"/>
</dbReference>
<accession>A0ABR3CCX2</accession>
<dbReference type="EMBL" id="JAJVCZ030000008">
    <property type="protein sequence ID" value="KAL0257601.1"/>
    <property type="molecule type" value="Genomic_DNA"/>
</dbReference>
<evidence type="ECO:0000313" key="3">
    <source>
        <dbReference type="Proteomes" id="UP001430584"/>
    </source>
</evidence>
<evidence type="ECO:0000259" key="1">
    <source>
        <dbReference type="Pfam" id="PF14479"/>
    </source>
</evidence>
<keyword evidence="3" id="KW-1185">Reference proteome</keyword>
<dbReference type="RefSeq" id="XP_066630630.1">
    <property type="nucleotide sequence ID" value="XM_066779826.1"/>
</dbReference>
<dbReference type="SUPFAM" id="SSF56112">
    <property type="entry name" value="Protein kinase-like (PK-like)"/>
    <property type="match status" value="1"/>
</dbReference>
<name>A0ABR3CCX2_9PEZI</name>
<sequence>MDPVVGIVGILLAFKGAVDTALWIGSFFDDETASSGYLALSYHIEKTRLQRWGKFCKANDADKPWQCTLRDKPDEIKEIIVRILGQILQLNKKADALVEKHNINMATLPDLDIDDNLHTRGALARTLARISVIPTARFLWTLKRKKEFEDIVSKLQKLIGDLEKFSLDRDEPRLLEKTLSSHVLLSVDDPGLLKILYSPEGNFDRGLALSARAKSLLQPEDALLAPRLPSARTTQRLEFLAGSSTLGYLTGPDRSVHAVWVEWNTFNASSESRKYVERIDSLGQLLKQVSEPSLRLPPCHGVYEDFEYERDNGVKRIGYVFGLPQVQTQTLYDGNLRDHPPRTLSALIKDYRNTPIPSLGDRFQLACTLAQAFSLFHAAKWLHKGLHSGSIVFLERTDNRGITVTEPFITGFQYSRPLQAESFSQSPLEDKNLQHYYHPDADQGFSKKRDLYSLGVVLCEIGRWKMVVDVPKDKMQKLPVNREGWRKHMTEKVAPDLGWRMGTKYQTAVMKLLKSDLPDDEEGDLFFAQQYTENVLDLLSACKA</sequence>
<reference evidence="2 3" key="1">
    <citation type="submission" date="2024-02" db="EMBL/GenBank/DDBJ databases">
        <title>De novo assembly and annotation of 12 fungi associated with fruit tree decline syndrome in Ontario, Canada.</title>
        <authorList>
            <person name="Sulman M."/>
            <person name="Ellouze W."/>
            <person name="Ilyukhin E."/>
        </authorList>
    </citation>
    <scope>NUCLEOTIDE SEQUENCE [LARGE SCALE GENOMIC DNA]</scope>
    <source>
        <strain evidence="2 3">FDS-637</strain>
    </source>
</reference>